<protein>
    <submittedName>
        <fullName evidence="4">Tubulin/FtsZ GTPase (FtsZ)</fullName>
    </submittedName>
</protein>
<sequence>MANLAGKAGAAISPVVSSICKEQNKNVLSFAIMPFKFEKDRIFQSGISLKRLRANSDCTIIIDNDALLDSNPDLTSQECYDITNKAIQCLTSSIKSSSLSEETNILSTSRDDEDLETSLKDSMRMLYEDTAPHSIKRSMLYVYGGNNVPLGVINSMSNIVGGIFEDDSTQIDMAASEGTNVVMLSSIRGETRFDKYDPLGIISHEKTIDWDDPECSIDCQLDIPQLE</sequence>
<dbReference type="EMBL" id="KF901031">
    <property type="protein sequence ID" value="AIF15563.1"/>
    <property type="molecule type" value="Genomic_DNA"/>
</dbReference>
<dbReference type="Gene3D" id="3.40.50.1440">
    <property type="entry name" value="Tubulin/FtsZ, GTPase domain"/>
    <property type="match status" value="1"/>
</dbReference>
<dbReference type="Pfam" id="PF00091">
    <property type="entry name" value="Tubulin"/>
    <property type="match status" value="1"/>
</dbReference>
<gene>
    <name evidence="4" type="primary">ftsZ</name>
</gene>
<organism evidence="4">
    <name type="scientific">uncultured marine thaumarchaeote KM3_70_E10</name>
    <dbReference type="NCBI Taxonomy" id="1456254"/>
    <lineage>
        <taxon>Archaea</taxon>
        <taxon>Nitrososphaerota</taxon>
        <taxon>environmental samples</taxon>
    </lineage>
</organism>
<dbReference type="InterPro" id="IPR045061">
    <property type="entry name" value="FtsZ/CetZ"/>
</dbReference>
<dbReference type="GO" id="GO:0005525">
    <property type="term" value="F:GTP binding"/>
    <property type="evidence" value="ECO:0007669"/>
    <property type="project" value="UniProtKB-KW"/>
</dbReference>
<keyword evidence="2" id="KW-0342">GTP-binding</keyword>
<dbReference type="InterPro" id="IPR003008">
    <property type="entry name" value="Tubulin_FtsZ_GTPase"/>
</dbReference>
<dbReference type="PANTHER" id="PTHR30314">
    <property type="entry name" value="CELL DIVISION PROTEIN FTSZ-RELATED"/>
    <property type="match status" value="1"/>
</dbReference>
<evidence type="ECO:0000259" key="3">
    <source>
        <dbReference type="Pfam" id="PF00091"/>
    </source>
</evidence>
<dbReference type="GO" id="GO:0051301">
    <property type="term" value="P:cell division"/>
    <property type="evidence" value="ECO:0007669"/>
    <property type="project" value="TreeGrafter"/>
</dbReference>
<dbReference type="PANTHER" id="PTHR30314:SF3">
    <property type="entry name" value="MITOCHONDRIAL DIVISION PROTEIN FSZA"/>
    <property type="match status" value="1"/>
</dbReference>
<dbReference type="GO" id="GO:0032153">
    <property type="term" value="C:cell division site"/>
    <property type="evidence" value="ECO:0007669"/>
    <property type="project" value="TreeGrafter"/>
</dbReference>
<evidence type="ECO:0000256" key="1">
    <source>
        <dbReference type="ARBA" id="ARBA00022741"/>
    </source>
</evidence>
<evidence type="ECO:0000256" key="2">
    <source>
        <dbReference type="ARBA" id="ARBA00023134"/>
    </source>
</evidence>
<accession>A0A075HNM9</accession>
<reference evidence="4" key="1">
    <citation type="journal article" date="2014" name="Genome Biol. Evol.">
        <title>Pangenome evidence for extensive interdomain horizontal transfer affecting lineage core and shell genes in uncultured planktonic thaumarchaeota and euryarchaeota.</title>
        <authorList>
            <person name="Deschamps P."/>
            <person name="Zivanovic Y."/>
            <person name="Moreira D."/>
            <person name="Rodriguez-Valera F."/>
            <person name="Lopez-Garcia P."/>
        </authorList>
    </citation>
    <scope>NUCLEOTIDE SEQUENCE</scope>
</reference>
<keyword evidence="1" id="KW-0547">Nucleotide-binding</keyword>
<evidence type="ECO:0000313" key="4">
    <source>
        <dbReference type="EMBL" id="AIF15563.1"/>
    </source>
</evidence>
<dbReference type="AlphaFoldDB" id="A0A075HNM9"/>
<dbReference type="GO" id="GO:0003924">
    <property type="term" value="F:GTPase activity"/>
    <property type="evidence" value="ECO:0007669"/>
    <property type="project" value="InterPro"/>
</dbReference>
<dbReference type="InterPro" id="IPR036525">
    <property type="entry name" value="Tubulin/FtsZ_GTPase_sf"/>
</dbReference>
<dbReference type="SUPFAM" id="SSF52490">
    <property type="entry name" value="Tubulin nucleotide-binding domain-like"/>
    <property type="match status" value="1"/>
</dbReference>
<name>A0A075HNM9_9ARCH</name>
<feature type="domain" description="Tubulin/FtsZ GTPase" evidence="3">
    <location>
        <begin position="1"/>
        <end position="70"/>
    </location>
</feature>
<proteinExistence type="predicted"/>
<dbReference type="GO" id="GO:0005737">
    <property type="term" value="C:cytoplasm"/>
    <property type="evidence" value="ECO:0007669"/>
    <property type="project" value="TreeGrafter"/>
</dbReference>